<dbReference type="PANTHER" id="PTHR16983:SF28">
    <property type="entry name" value="LYMPHOCYTE ANTIGEN 6 COMPLEX, LOCUS M"/>
    <property type="match status" value="1"/>
</dbReference>
<dbReference type="Gene3D" id="2.10.60.10">
    <property type="entry name" value="CD59"/>
    <property type="match status" value="1"/>
</dbReference>
<dbReference type="Ensembl" id="ENSRNOT00000170210.1">
    <property type="protein sequence ID" value="ENSRNOP00000103222.1"/>
    <property type="gene ID" value="ENSRNOG00000087529.1"/>
</dbReference>
<keyword evidence="5" id="KW-1185">Reference proteome</keyword>
<dbReference type="SUPFAM" id="SSF57302">
    <property type="entry name" value="Snake toxin-like"/>
    <property type="match status" value="1"/>
</dbReference>
<dbReference type="GeneTree" id="ENSGT00730000111801"/>
<dbReference type="InterPro" id="IPR045860">
    <property type="entry name" value="Snake_toxin-like_sf"/>
</dbReference>
<dbReference type="PANTHER" id="PTHR16983">
    <property type="entry name" value="UPAR/LY6 DOMAIN-CONTAINING PROTEIN"/>
    <property type="match status" value="1"/>
</dbReference>
<dbReference type="Pfam" id="PF00087">
    <property type="entry name" value="Toxin_TOLIP"/>
    <property type="match status" value="1"/>
</dbReference>
<dbReference type="RefSeq" id="NP_001419100.1">
    <property type="nucleotide sequence ID" value="NM_001432171.1"/>
</dbReference>
<dbReference type="InterPro" id="IPR051110">
    <property type="entry name" value="Ly-6/neurotoxin-like_GPI-ap"/>
</dbReference>
<evidence type="ECO:0000313" key="4">
    <source>
        <dbReference type="Ensembl" id="ENSRNOP00000103222.1"/>
    </source>
</evidence>
<organism evidence="4 5">
    <name type="scientific">Rattus norvegicus</name>
    <name type="common">Rat</name>
    <dbReference type="NCBI Taxonomy" id="10116"/>
    <lineage>
        <taxon>Eukaryota</taxon>
        <taxon>Metazoa</taxon>
        <taxon>Chordata</taxon>
        <taxon>Craniata</taxon>
        <taxon>Vertebrata</taxon>
        <taxon>Euteleostomi</taxon>
        <taxon>Mammalia</taxon>
        <taxon>Eutheria</taxon>
        <taxon>Euarchontoglires</taxon>
        <taxon>Glires</taxon>
        <taxon>Rodentia</taxon>
        <taxon>Myomorpha</taxon>
        <taxon>Muroidea</taxon>
        <taxon>Muridae</taxon>
        <taxon>Murinae</taxon>
        <taxon>Rattus</taxon>
    </lineage>
</organism>
<feature type="signal peptide" evidence="2">
    <location>
        <begin position="1"/>
        <end position="20"/>
    </location>
</feature>
<protein>
    <submittedName>
        <fullName evidence="4">Lymphocyte antigen 6 family member M</fullName>
    </submittedName>
</protein>
<evidence type="ECO:0000256" key="1">
    <source>
        <dbReference type="ARBA" id="ARBA00022729"/>
    </source>
</evidence>
<dbReference type="PROSITE" id="PS00983">
    <property type="entry name" value="LY6_UPAR"/>
    <property type="match status" value="1"/>
</dbReference>
<gene>
    <name evidence="4" type="primary">Ly6m</name>
</gene>
<reference evidence="4" key="1">
    <citation type="submission" date="2024-01" db="EMBL/GenBank/DDBJ databases">
        <title>GRCr8: a new rat reference genome assembly contstructed from accurate long reads and long range scaffolding.</title>
        <authorList>
            <person name="Doris P.A."/>
            <person name="Kalbfleisch T."/>
            <person name="Li K."/>
            <person name="Howe K."/>
            <person name="Wood J."/>
        </authorList>
    </citation>
    <scope>NUCLEOTIDE SEQUENCE [LARGE SCALE GENOMIC DNA]</scope>
    <source>
        <strain evidence="4">Brown Norway</strain>
    </source>
</reference>
<reference evidence="4" key="3">
    <citation type="submission" date="2025-09" db="UniProtKB">
        <authorList>
            <consortium name="Ensembl"/>
        </authorList>
    </citation>
    <scope>IDENTIFICATION</scope>
    <source>
        <strain evidence="4">Brown Norway</strain>
    </source>
</reference>
<sequence>MRIHLLWLLPLILLGSSAQALQCHECSTGENCYKPTSCPSLSRYCLINWHTPPGQQPTITKTCAYTCPDSQQALDNSKSFCCNTDLCNSGRSLRVSWGLLTLGILYIYLSQ</sequence>
<feature type="domain" description="Snake toxin/toxin-like" evidence="3">
    <location>
        <begin position="21"/>
        <end position="88"/>
    </location>
</feature>
<proteinExistence type="predicted"/>
<name>A0ABK0L2U6_RAT</name>
<keyword evidence="1 2" id="KW-0732">Signal</keyword>
<dbReference type="Proteomes" id="UP000002494">
    <property type="component" value="Chromosome 7"/>
</dbReference>
<evidence type="ECO:0000256" key="2">
    <source>
        <dbReference type="SAM" id="SignalP"/>
    </source>
</evidence>
<dbReference type="InterPro" id="IPR035076">
    <property type="entry name" value="Toxin/TOLIP"/>
</dbReference>
<accession>A0ABK0L2U6</accession>
<feature type="chain" id="PRO_5047434383" evidence="2">
    <location>
        <begin position="21"/>
        <end position="111"/>
    </location>
</feature>
<dbReference type="GeneID" id="100361556"/>
<dbReference type="InterPro" id="IPR018363">
    <property type="entry name" value="CD59_antigen_CS"/>
</dbReference>
<evidence type="ECO:0000313" key="5">
    <source>
        <dbReference type="Proteomes" id="UP000002494"/>
    </source>
</evidence>
<evidence type="ECO:0000259" key="3">
    <source>
        <dbReference type="Pfam" id="PF00087"/>
    </source>
</evidence>
<reference evidence="4" key="2">
    <citation type="submission" date="2025-08" db="UniProtKB">
        <authorList>
            <consortium name="Ensembl"/>
        </authorList>
    </citation>
    <scope>IDENTIFICATION</scope>
    <source>
        <strain evidence="4">Brown Norway</strain>
    </source>
</reference>